<protein>
    <submittedName>
        <fullName evidence="1">Uncharacterized protein</fullName>
    </submittedName>
</protein>
<dbReference type="AlphaFoldDB" id="A0A5J4WN82"/>
<dbReference type="SUPFAM" id="SSF50985">
    <property type="entry name" value="RCC1/BLIP-II"/>
    <property type="match status" value="1"/>
</dbReference>
<comment type="caution">
    <text evidence="1">The sequence shown here is derived from an EMBL/GenBank/DDBJ whole genome shotgun (WGS) entry which is preliminary data.</text>
</comment>
<name>A0A5J4WN82_9EUKA</name>
<dbReference type="Gene3D" id="2.130.10.30">
    <property type="entry name" value="Regulator of chromosome condensation 1/beta-lactamase-inhibitor protein II"/>
    <property type="match status" value="1"/>
</dbReference>
<evidence type="ECO:0000313" key="2">
    <source>
        <dbReference type="Proteomes" id="UP000324800"/>
    </source>
</evidence>
<accession>A0A5J4WN82</accession>
<evidence type="ECO:0000313" key="1">
    <source>
        <dbReference type="EMBL" id="KAA6396268.1"/>
    </source>
</evidence>
<reference evidence="1 2" key="1">
    <citation type="submission" date="2019-03" db="EMBL/GenBank/DDBJ databases">
        <title>Single cell metagenomics reveals metabolic interactions within the superorganism composed of flagellate Streblomastix strix and complex community of Bacteroidetes bacteria on its surface.</title>
        <authorList>
            <person name="Treitli S.C."/>
            <person name="Kolisko M."/>
            <person name="Husnik F."/>
            <person name="Keeling P."/>
            <person name="Hampl V."/>
        </authorList>
    </citation>
    <scope>NUCLEOTIDE SEQUENCE [LARGE SCALE GENOMIC DNA]</scope>
    <source>
        <strain evidence="1">ST1C</strain>
    </source>
</reference>
<gene>
    <name evidence="1" type="ORF">EZS28_008204</name>
</gene>
<sequence length="481" mass="54725">MTVPKEYNVIDGMIGLGPDILLEVLSEMTSIRDVQQFLGVDKKTFALKEHARFAKSTETALKDRAGVRILIVKRLPQVAAVVNPDRTEEDKSEVKTLIVDIRTLKTENPTVESQRFKKFALIYSNQRIDNNNSFYAWAAIYINGIGQLKAELCIMPEHYSPTHVTKSQEWFKTIKLPPQELRFVDVKSAGAFTLAMTAEGKLWSRGMKDDGTWDDGTEQWEENKHFNMKDGLIPSSHGPSKIRSFSFELHRAIIILENGAVFAYGQLQEFQGWANVAENGFIELTDTAKMKPVFLDELRGGLSGAEGTFGIFGTYHVVKYFRRAKAFLTADGIVLAQAYTEVEKKYKYSFTPIDPKWFGGEKIIHINHHVWDAYVTETGRVIITRGMYKEHKEFVTELTTPQKVLQLPFHVRLLKTLILTKKTHYTALRDDGRIYSIKYEDGTVRESTDYVTDLVKADGEGAGMIIKHFAHVAVSFYFLLE</sequence>
<dbReference type="EMBL" id="SNRW01001470">
    <property type="protein sequence ID" value="KAA6396268.1"/>
    <property type="molecule type" value="Genomic_DNA"/>
</dbReference>
<dbReference type="InterPro" id="IPR009091">
    <property type="entry name" value="RCC1/BLIP-II"/>
</dbReference>
<dbReference type="Proteomes" id="UP000324800">
    <property type="component" value="Unassembled WGS sequence"/>
</dbReference>
<organism evidence="1 2">
    <name type="scientific">Streblomastix strix</name>
    <dbReference type="NCBI Taxonomy" id="222440"/>
    <lineage>
        <taxon>Eukaryota</taxon>
        <taxon>Metamonada</taxon>
        <taxon>Preaxostyla</taxon>
        <taxon>Oxymonadida</taxon>
        <taxon>Streblomastigidae</taxon>
        <taxon>Streblomastix</taxon>
    </lineage>
</organism>
<proteinExistence type="predicted"/>
<dbReference type="OrthoDB" id="61110at2759"/>